<protein>
    <submittedName>
        <fullName evidence="9">Manganese transport system membrane protein, MntC-like</fullName>
    </submittedName>
</protein>
<keyword evidence="4 7" id="KW-1133">Transmembrane helix</keyword>
<dbReference type="CDD" id="cd06550">
    <property type="entry name" value="TM_ABC_iron-siderophores_like"/>
    <property type="match status" value="1"/>
</dbReference>
<dbReference type="InterPro" id="IPR036421">
    <property type="entry name" value="Fe_dep_repressor_sf"/>
</dbReference>
<accession>A0A975B804</accession>
<evidence type="ECO:0000256" key="4">
    <source>
        <dbReference type="ARBA" id="ARBA00022989"/>
    </source>
</evidence>
<dbReference type="GO" id="GO:0010043">
    <property type="term" value="P:response to zinc ion"/>
    <property type="evidence" value="ECO:0007669"/>
    <property type="project" value="TreeGrafter"/>
</dbReference>
<dbReference type="Proteomes" id="UP000663720">
    <property type="component" value="Chromosome"/>
</dbReference>
<feature type="transmembrane region" description="Helical" evidence="7">
    <location>
        <begin position="236"/>
        <end position="259"/>
    </location>
</feature>
<gene>
    <name evidence="9" type="ORF">dnl_28960</name>
</gene>
<feature type="transmembrane region" description="Helical" evidence="7">
    <location>
        <begin position="180"/>
        <end position="203"/>
    </location>
</feature>
<evidence type="ECO:0000313" key="10">
    <source>
        <dbReference type="Proteomes" id="UP000663720"/>
    </source>
</evidence>
<dbReference type="InterPro" id="IPR001626">
    <property type="entry name" value="ABC_TroCD"/>
</dbReference>
<name>A0A975B804_9BACT</name>
<comment type="subcellular location">
    <subcellularLocation>
        <location evidence="6">Cell membrane</location>
        <topology evidence="6">Multi-pass membrane protein</topology>
    </subcellularLocation>
    <subcellularLocation>
        <location evidence="1">Membrane</location>
        <topology evidence="1">Multi-pass membrane protein</topology>
    </subcellularLocation>
</comment>
<dbReference type="InterPro" id="IPR022689">
    <property type="entry name" value="Iron_dep_repressor"/>
</dbReference>
<evidence type="ECO:0000256" key="5">
    <source>
        <dbReference type="ARBA" id="ARBA00023136"/>
    </source>
</evidence>
<dbReference type="InterPro" id="IPR037294">
    <property type="entry name" value="ABC_BtuC-like"/>
</dbReference>
<organism evidence="9 10">
    <name type="scientific">Desulfonema limicola</name>
    <dbReference type="NCBI Taxonomy" id="45656"/>
    <lineage>
        <taxon>Bacteria</taxon>
        <taxon>Pseudomonadati</taxon>
        <taxon>Thermodesulfobacteriota</taxon>
        <taxon>Desulfobacteria</taxon>
        <taxon>Desulfobacterales</taxon>
        <taxon>Desulfococcaceae</taxon>
        <taxon>Desulfonema</taxon>
    </lineage>
</organism>
<dbReference type="GO" id="GO:0055085">
    <property type="term" value="P:transmembrane transport"/>
    <property type="evidence" value="ECO:0007669"/>
    <property type="project" value="InterPro"/>
</dbReference>
<dbReference type="Pfam" id="PF00950">
    <property type="entry name" value="ABC-3"/>
    <property type="match status" value="1"/>
</dbReference>
<feature type="transmembrane region" description="Helical" evidence="7">
    <location>
        <begin position="265"/>
        <end position="286"/>
    </location>
</feature>
<dbReference type="Gene3D" id="1.10.3470.10">
    <property type="entry name" value="ABC transporter involved in vitamin B12 uptake, BtuC"/>
    <property type="match status" value="1"/>
</dbReference>
<evidence type="ECO:0000256" key="2">
    <source>
        <dbReference type="ARBA" id="ARBA00008034"/>
    </source>
</evidence>
<keyword evidence="3 6" id="KW-0812">Transmembrane</keyword>
<feature type="domain" description="Iron dependent repressor metal binding and dimerisation" evidence="8">
    <location>
        <begin position="353"/>
        <end position="421"/>
    </location>
</feature>
<keyword evidence="6" id="KW-0813">Transport</keyword>
<feature type="transmembrane region" description="Helical" evidence="7">
    <location>
        <begin position="77"/>
        <end position="96"/>
    </location>
</feature>
<proteinExistence type="inferred from homology"/>
<dbReference type="AlphaFoldDB" id="A0A975B804"/>
<feature type="transmembrane region" description="Helical" evidence="7">
    <location>
        <begin position="150"/>
        <end position="168"/>
    </location>
</feature>
<dbReference type="Pfam" id="PF02742">
    <property type="entry name" value="Fe_dep_repr_C"/>
    <property type="match status" value="1"/>
</dbReference>
<dbReference type="SMART" id="SM00529">
    <property type="entry name" value="HTH_DTXR"/>
    <property type="match status" value="1"/>
</dbReference>
<feature type="transmembrane region" description="Helical" evidence="7">
    <location>
        <begin position="20"/>
        <end position="40"/>
    </location>
</feature>
<dbReference type="SUPFAM" id="SSF81345">
    <property type="entry name" value="ABC transporter involved in vitamin B12 uptake, BtuC"/>
    <property type="match status" value="1"/>
</dbReference>
<dbReference type="InterPro" id="IPR036388">
    <property type="entry name" value="WH-like_DNA-bd_sf"/>
</dbReference>
<dbReference type="EMBL" id="CP061799">
    <property type="protein sequence ID" value="QTA80587.1"/>
    <property type="molecule type" value="Genomic_DNA"/>
</dbReference>
<comment type="similarity">
    <text evidence="2 6">Belongs to the ABC-3 integral membrane protein family.</text>
</comment>
<dbReference type="GO" id="GO:0003700">
    <property type="term" value="F:DNA-binding transcription factor activity"/>
    <property type="evidence" value="ECO:0007669"/>
    <property type="project" value="InterPro"/>
</dbReference>
<feature type="transmembrane region" description="Helical" evidence="7">
    <location>
        <begin position="52"/>
        <end position="71"/>
    </location>
</feature>
<dbReference type="InterPro" id="IPR001367">
    <property type="entry name" value="Fe_dep_repressor"/>
</dbReference>
<keyword evidence="5 7" id="KW-0472">Membrane</keyword>
<evidence type="ECO:0000256" key="6">
    <source>
        <dbReference type="RuleBase" id="RU003943"/>
    </source>
</evidence>
<keyword evidence="10" id="KW-1185">Reference proteome</keyword>
<dbReference type="PANTHER" id="PTHR30477:SF13">
    <property type="entry name" value="IRON TRANSPORT SYSTEM MEMBRANE PROTEIN HI_0360-RELATED"/>
    <property type="match status" value="1"/>
</dbReference>
<evidence type="ECO:0000256" key="3">
    <source>
        <dbReference type="ARBA" id="ARBA00022692"/>
    </source>
</evidence>
<dbReference type="GO" id="GO:0046983">
    <property type="term" value="F:protein dimerization activity"/>
    <property type="evidence" value="ECO:0007669"/>
    <property type="project" value="InterPro"/>
</dbReference>
<dbReference type="RefSeq" id="WP_207692220.1">
    <property type="nucleotide sequence ID" value="NZ_CP061799.1"/>
</dbReference>
<sequence length="500" mass="54720">MSSIIQLFWEPLQETFFQKALIGGSFVAVVCGVTGCLVILRRMSFLGDALSHAMIAGVAGGYLFMKLLFGIEAYAPAMLIGSLIAALMTVALIGFVSRMSRIKEDTAIGIMYTGIFAGGVVLVSVFRNYIHIDLMHFIMGDVLGVADIDLWTSAITSALVLSVIILFFRYFQVTSFDPVMAASIGMPVVLIDYVFTTCVSLVVVSAVSMVGVILVVGLLVTPAATAYLLSDRLDRMMIYAAFFGVTSVVGGLYLCVWLDSAGGGAIMLFCTFQFLVVLLAAPRYGLMARWLQLRRMVPQQLAEDVLGFLIRKDSSDIAEIKADIKNPGRIQHAVKNLASQGLLSVKGRIVSLTEEGRKDAARILRAHRLWEAYLDHVGTPEWEIHPKAHELEHVSDAEAIGYLDDLLGHPVKDPHGQEIPEDNTCAMPGAVVSLSFLRSGREGQVEKVNVPADKTGLKPGDRLRMEQRRNNGAVWVAVKEDKTEIEMDHDTADNIFIKCF</sequence>
<evidence type="ECO:0000313" key="9">
    <source>
        <dbReference type="EMBL" id="QTA80587.1"/>
    </source>
</evidence>
<feature type="transmembrane region" description="Helical" evidence="7">
    <location>
        <begin position="108"/>
        <end position="130"/>
    </location>
</feature>
<evidence type="ECO:0000256" key="7">
    <source>
        <dbReference type="SAM" id="Phobius"/>
    </source>
</evidence>
<dbReference type="Gene3D" id="1.10.10.10">
    <property type="entry name" value="Winged helix-like DNA-binding domain superfamily/Winged helix DNA-binding domain"/>
    <property type="match status" value="1"/>
</dbReference>
<dbReference type="GO" id="GO:0043190">
    <property type="term" value="C:ATP-binding cassette (ABC) transporter complex"/>
    <property type="evidence" value="ECO:0007669"/>
    <property type="project" value="InterPro"/>
</dbReference>
<evidence type="ECO:0000259" key="8">
    <source>
        <dbReference type="Pfam" id="PF02742"/>
    </source>
</evidence>
<dbReference type="KEGG" id="dli:dnl_28960"/>
<reference evidence="9" key="1">
    <citation type="journal article" date="2021" name="Microb. Physiol.">
        <title>Proteogenomic Insights into the Physiology of Marine, Sulfate-Reducing, Filamentous Desulfonema limicola and Desulfonema magnum.</title>
        <authorList>
            <person name="Schnaars V."/>
            <person name="Wohlbrand L."/>
            <person name="Scheve S."/>
            <person name="Hinrichs C."/>
            <person name="Reinhardt R."/>
            <person name="Rabus R."/>
        </authorList>
    </citation>
    <scope>NUCLEOTIDE SEQUENCE</scope>
    <source>
        <strain evidence="9">5ac10</strain>
    </source>
</reference>
<dbReference type="PANTHER" id="PTHR30477">
    <property type="entry name" value="ABC-TRANSPORTER METAL-BINDING PROTEIN"/>
    <property type="match status" value="1"/>
</dbReference>
<dbReference type="SUPFAM" id="SSF47979">
    <property type="entry name" value="Iron-dependent repressor protein, dimerization domain"/>
    <property type="match status" value="1"/>
</dbReference>
<evidence type="ECO:0000256" key="1">
    <source>
        <dbReference type="ARBA" id="ARBA00004141"/>
    </source>
</evidence>
<dbReference type="GO" id="GO:0046914">
    <property type="term" value="F:transition metal ion binding"/>
    <property type="evidence" value="ECO:0007669"/>
    <property type="project" value="InterPro"/>
</dbReference>
<feature type="transmembrane region" description="Helical" evidence="7">
    <location>
        <begin position="209"/>
        <end position="229"/>
    </location>
</feature>